<keyword evidence="2" id="KW-0808">Transferase</keyword>
<dbReference type="eggNOG" id="COG1819">
    <property type="taxonomic scope" value="Bacteria"/>
</dbReference>
<gene>
    <name evidence="2" type="ordered locus">AMIS_31580</name>
</gene>
<dbReference type="GO" id="GO:0016758">
    <property type="term" value="F:hexosyltransferase activity"/>
    <property type="evidence" value="ECO:0007669"/>
    <property type="project" value="UniProtKB-ARBA"/>
</dbReference>
<dbReference type="PATRIC" id="fig|512565.3.peg.3152"/>
<dbReference type="Gene3D" id="3.40.50.2000">
    <property type="entry name" value="Glycogen Phosphorylase B"/>
    <property type="match status" value="2"/>
</dbReference>
<dbReference type="PANTHER" id="PTHR21015">
    <property type="entry name" value="UDP-N-ACETYLGLUCOSAMINE--N-ACETYLMURAMYL-(PENTAPEPTIDE) PYROPHOSPHORYL-UNDECAPRENOL N-ACETYLGLUCOSAMINE TRANSFERASE 1"/>
    <property type="match status" value="1"/>
</dbReference>
<name>I0H5U1_ACTM4</name>
<dbReference type="AlphaFoldDB" id="I0H5U1"/>
<dbReference type="KEGG" id="ams:AMIS_31580"/>
<evidence type="ECO:0000259" key="1">
    <source>
        <dbReference type="Pfam" id="PF06722"/>
    </source>
</evidence>
<dbReference type="InterPro" id="IPR002213">
    <property type="entry name" value="UDP_glucos_trans"/>
</dbReference>
<sequence>MRILFTSVPAFGHLLPMLPLARAAVRAGHEVALLTHPSLRDAAPDLTLLPAGPSMPETLADVTGRTSLDALQDMARGAVEFFVESRLNLGATEALAAAATFAPDLVVADMVDFVGQLVAAARGVPFAVHGSTLPLAEPLHRAFEQEINTRFTGYGVTRTPPVAFVDPWPDSLLRPTDSFPVRRIAIRPEPHTAGGPAWTPPRFPGPGARPTVLVTLGTVVEDADALAAVVAALRRLDVNILVAPFHGDEASTGDRVCTAGFVPMKQLLTTADVVVSAAGAGTVLSVLSAGLPMVLFPMGLDKPVNAERAAAAGAALVVTEPADIATAVEKVLADPSYRTASAAVAAEIAGRAAPGDVLEQLLALR</sequence>
<dbReference type="RefSeq" id="WP_014443273.1">
    <property type="nucleotide sequence ID" value="NC_017093.1"/>
</dbReference>
<evidence type="ECO:0000313" key="2">
    <source>
        <dbReference type="EMBL" id="BAL88378.1"/>
    </source>
</evidence>
<dbReference type="Proteomes" id="UP000007882">
    <property type="component" value="Chromosome"/>
</dbReference>
<keyword evidence="3" id="KW-1185">Reference proteome</keyword>
<feature type="domain" description="Erythromycin biosynthesis protein CIII-like C-terminal" evidence="1">
    <location>
        <begin position="229"/>
        <end position="364"/>
    </location>
</feature>
<dbReference type="PANTHER" id="PTHR21015:SF22">
    <property type="entry name" value="GLYCOSYLTRANSFERASE"/>
    <property type="match status" value="1"/>
</dbReference>
<organism evidence="2 3">
    <name type="scientific">Actinoplanes missouriensis (strain ATCC 14538 / DSM 43046 / CBS 188.64 / JCM 3121 / NBRC 102363 / NCIMB 12654 / NRRL B-3342 / UNCC 431)</name>
    <dbReference type="NCBI Taxonomy" id="512565"/>
    <lineage>
        <taxon>Bacteria</taxon>
        <taxon>Bacillati</taxon>
        <taxon>Actinomycetota</taxon>
        <taxon>Actinomycetes</taxon>
        <taxon>Micromonosporales</taxon>
        <taxon>Micromonosporaceae</taxon>
        <taxon>Actinoplanes</taxon>
    </lineage>
</organism>
<dbReference type="InterPro" id="IPR010610">
    <property type="entry name" value="EryCIII-like_C"/>
</dbReference>
<dbReference type="CDD" id="cd03784">
    <property type="entry name" value="GT1_Gtf-like"/>
    <property type="match status" value="1"/>
</dbReference>
<reference evidence="2 3" key="1">
    <citation type="submission" date="2012-02" db="EMBL/GenBank/DDBJ databases">
        <title>Complete genome sequence of Actinoplanes missouriensis 431 (= NBRC 102363).</title>
        <authorList>
            <person name="Ohnishi Y."/>
            <person name="Ishikawa J."/>
            <person name="Sekine M."/>
            <person name="Hosoyama A."/>
            <person name="Harada T."/>
            <person name="Narita H."/>
            <person name="Hata T."/>
            <person name="Konno Y."/>
            <person name="Tutikane K."/>
            <person name="Fujita N."/>
            <person name="Horinouchi S."/>
            <person name="Hayakawa M."/>
        </authorList>
    </citation>
    <scope>NUCLEOTIDE SEQUENCE [LARGE SCALE GENOMIC DNA]</scope>
    <source>
        <strain evidence="3">ATCC 14538 / DSM 43046 / CBS 188.64 / JCM 3121 / NBRC 102363 / NCIMB 12654 / NRRL B-3342 / UNCC 431</strain>
    </source>
</reference>
<proteinExistence type="predicted"/>
<protein>
    <submittedName>
        <fullName evidence="2">Putative glycosyltransferase</fullName>
    </submittedName>
</protein>
<dbReference type="EMBL" id="AP012319">
    <property type="protein sequence ID" value="BAL88378.1"/>
    <property type="molecule type" value="Genomic_DNA"/>
</dbReference>
<dbReference type="OrthoDB" id="5488434at2"/>
<dbReference type="HOGENOM" id="CLU_000537_7_0_11"/>
<accession>I0H5U1</accession>
<dbReference type="STRING" id="512565.AMIS_31580"/>
<dbReference type="GO" id="GO:0008194">
    <property type="term" value="F:UDP-glycosyltransferase activity"/>
    <property type="evidence" value="ECO:0007669"/>
    <property type="project" value="InterPro"/>
</dbReference>
<dbReference type="Pfam" id="PF06722">
    <property type="entry name" value="EryCIII-like_C"/>
    <property type="match status" value="1"/>
</dbReference>
<evidence type="ECO:0000313" key="3">
    <source>
        <dbReference type="Proteomes" id="UP000007882"/>
    </source>
</evidence>
<dbReference type="SUPFAM" id="SSF53756">
    <property type="entry name" value="UDP-Glycosyltransferase/glycogen phosphorylase"/>
    <property type="match status" value="1"/>
</dbReference>